<organism evidence="1 2">
    <name type="scientific">Paenibacillus prosopidis</name>
    <dbReference type="NCBI Taxonomy" id="630520"/>
    <lineage>
        <taxon>Bacteria</taxon>
        <taxon>Bacillati</taxon>
        <taxon>Bacillota</taxon>
        <taxon>Bacilli</taxon>
        <taxon>Bacillales</taxon>
        <taxon>Paenibacillaceae</taxon>
        <taxon>Paenibacillus</taxon>
    </lineage>
</organism>
<dbReference type="AlphaFoldDB" id="A0A368VNJ0"/>
<reference evidence="1 2" key="1">
    <citation type="submission" date="2018-07" db="EMBL/GenBank/DDBJ databases">
        <title>Genomic Encyclopedia of Type Strains, Phase III (KMG-III): the genomes of soil and plant-associated and newly described type strains.</title>
        <authorList>
            <person name="Whitman W."/>
        </authorList>
    </citation>
    <scope>NUCLEOTIDE SEQUENCE [LARGE SCALE GENOMIC DNA]</scope>
    <source>
        <strain evidence="1 2">CECT 7506</strain>
    </source>
</reference>
<protein>
    <submittedName>
        <fullName evidence="1">Uncharacterized protein</fullName>
    </submittedName>
</protein>
<proteinExistence type="predicted"/>
<evidence type="ECO:0000313" key="2">
    <source>
        <dbReference type="Proteomes" id="UP000252415"/>
    </source>
</evidence>
<gene>
    <name evidence="1" type="ORF">DFP97_117156</name>
</gene>
<accession>A0A368VNJ0</accession>
<dbReference type="Proteomes" id="UP000252415">
    <property type="component" value="Unassembled WGS sequence"/>
</dbReference>
<keyword evidence="2" id="KW-1185">Reference proteome</keyword>
<evidence type="ECO:0000313" key="1">
    <source>
        <dbReference type="EMBL" id="RCW42432.1"/>
    </source>
</evidence>
<dbReference type="EMBL" id="QPJD01000017">
    <property type="protein sequence ID" value="RCW42432.1"/>
    <property type="molecule type" value="Genomic_DNA"/>
</dbReference>
<sequence length="51" mass="5651">MGADVLAPFDGIVESIYINPVTNTPGNFQHSRARSIRFLGHDDVRVCFSVM</sequence>
<name>A0A368VNJ0_9BACL</name>
<comment type="caution">
    <text evidence="1">The sequence shown here is derived from an EMBL/GenBank/DDBJ whole genome shotgun (WGS) entry which is preliminary data.</text>
</comment>